<feature type="compositionally biased region" description="Basic residues" evidence="2">
    <location>
        <begin position="460"/>
        <end position="473"/>
    </location>
</feature>
<evidence type="ECO:0000313" key="3">
    <source>
        <dbReference type="EMBL" id="KAG0012669.1"/>
    </source>
</evidence>
<proteinExistence type="predicted"/>
<dbReference type="Proteomes" id="UP000703661">
    <property type="component" value="Unassembled WGS sequence"/>
</dbReference>
<feature type="region of interest" description="Disordered" evidence="2">
    <location>
        <begin position="460"/>
        <end position="522"/>
    </location>
</feature>
<feature type="region of interest" description="Disordered" evidence="2">
    <location>
        <begin position="321"/>
        <end position="344"/>
    </location>
</feature>
<evidence type="ECO:0000313" key="4">
    <source>
        <dbReference type="Proteomes" id="UP000703661"/>
    </source>
</evidence>
<organism evidence="3 4">
    <name type="scientific">Entomortierella chlamydospora</name>
    <dbReference type="NCBI Taxonomy" id="101097"/>
    <lineage>
        <taxon>Eukaryota</taxon>
        <taxon>Fungi</taxon>
        <taxon>Fungi incertae sedis</taxon>
        <taxon>Mucoromycota</taxon>
        <taxon>Mortierellomycotina</taxon>
        <taxon>Mortierellomycetes</taxon>
        <taxon>Mortierellales</taxon>
        <taxon>Mortierellaceae</taxon>
        <taxon>Entomortierella</taxon>
    </lineage>
</organism>
<comment type="caution">
    <text evidence="3">The sequence shown here is derived from an EMBL/GenBank/DDBJ whole genome shotgun (WGS) entry which is preliminary data.</text>
</comment>
<name>A0A9P6MTW7_9FUNG</name>
<feature type="coiled-coil region" evidence="1">
    <location>
        <begin position="432"/>
        <end position="459"/>
    </location>
</feature>
<feature type="region of interest" description="Disordered" evidence="2">
    <location>
        <begin position="69"/>
        <end position="136"/>
    </location>
</feature>
<evidence type="ECO:0000256" key="2">
    <source>
        <dbReference type="SAM" id="MobiDB-lite"/>
    </source>
</evidence>
<gene>
    <name evidence="3" type="ORF">BGZ80_011593</name>
</gene>
<reference evidence="3" key="1">
    <citation type="journal article" date="2020" name="Fungal Divers.">
        <title>Resolving the Mortierellaceae phylogeny through synthesis of multi-gene phylogenetics and phylogenomics.</title>
        <authorList>
            <person name="Vandepol N."/>
            <person name="Liber J."/>
            <person name="Desiro A."/>
            <person name="Na H."/>
            <person name="Kennedy M."/>
            <person name="Barry K."/>
            <person name="Grigoriev I.V."/>
            <person name="Miller A.N."/>
            <person name="O'Donnell K."/>
            <person name="Stajich J.E."/>
            <person name="Bonito G."/>
        </authorList>
    </citation>
    <scope>NUCLEOTIDE SEQUENCE</scope>
    <source>
        <strain evidence="3">NRRL 2769</strain>
    </source>
</reference>
<feature type="region of interest" description="Disordered" evidence="2">
    <location>
        <begin position="530"/>
        <end position="549"/>
    </location>
</feature>
<dbReference type="Gene3D" id="1.10.287.1490">
    <property type="match status" value="1"/>
</dbReference>
<feature type="region of interest" description="Disordered" evidence="2">
    <location>
        <begin position="1"/>
        <end position="30"/>
    </location>
</feature>
<dbReference type="AlphaFoldDB" id="A0A9P6MTW7"/>
<accession>A0A9P6MTW7</accession>
<feature type="compositionally biased region" description="Low complexity" evidence="2">
    <location>
        <begin position="14"/>
        <end position="30"/>
    </location>
</feature>
<keyword evidence="4" id="KW-1185">Reference proteome</keyword>
<protein>
    <submittedName>
        <fullName evidence="3">Uncharacterized protein</fullName>
    </submittedName>
</protein>
<feature type="compositionally biased region" description="Polar residues" evidence="2">
    <location>
        <begin position="494"/>
        <end position="506"/>
    </location>
</feature>
<feature type="compositionally biased region" description="Low complexity" evidence="2">
    <location>
        <begin position="479"/>
        <end position="493"/>
    </location>
</feature>
<feature type="compositionally biased region" description="Low complexity" evidence="2">
    <location>
        <begin position="564"/>
        <end position="586"/>
    </location>
</feature>
<feature type="compositionally biased region" description="Basic and acidic residues" evidence="2">
    <location>
        <begin position="508"/>
        <end position="522"/>
    </location>
</feature>
<dbReference type="EMBL" id="JAAAID010000951">
    <property type="protein sequence ID" value="KAG0012669.1"/>
    <property type="molecule type" value="Genomic_DNA"/>
</dbReference>
<evidence type="ECO:0000256" key="1">
    <source>
        <dbReference type="SAM" id="Coils"/>
    </source>
</evidence>
<sequence>MLGSHAAVTNHSHQFNQQTQFNQQEEQQDAMAALKAAVSASFFTTNNHTTDDSTNMKRTRVLSTNVNATEIKSLSPPPPPANNTHSSALPSRMDESNRSNSHSHVNQHRLSELPTPPPASTHPPSTSAVFPGLSSRPSSAVLDRCEALESEAEATSSRVRLEEKEKENQQLKSQVQKLTSELREANLDRDSLSLEMAECHSDNAKFLKRLRTSNDKVDGLQDENRYLIEQLRELRAKVTDISGKKSRLSESLDRERHRASQVALELEGVVARYKREVERLQDLVLALGHKQVQVQSQLAYFQQQHQQQQAQDQKLPANFTDSLIDGQDQSPNGNNTLSTGPNVLSTATDASISLKAAASSSSTTTTDSPLQQQRYGDLALGDGALASILSSVAASSNSRRSKPARRFTINASHQEAPLTLEQRKSKLLMDQITVLQRGYDTLREEKATLELQLEMMQRQHLYHQHRHNRRNSQRKALGPDQHQQQPSQEQDSQTGNNTRPSATGDVSINDRKAAETKQDRDFKIQETLASLESKTGQGGGRKAQVTSPHRLQHVENDTEASGDLAPTSSLSSATSLGSLSSSTSSANDKFPQRLYTQKMLHPSRPHQHGSISRVISHHEWDVQQCSCCMGALIEI</sequence>
<feature type="region of interest" description="Disordered" evidence="2">
    <location>
        <begin position="558"/>
        <end position="589"/>
    </location>
</feature>
<feature type="compositionally biased region" description="Polar residues" evidence="2">
    <location>
        <begin position="327"/>
        <end position="344"/>
    </location>
</feature>
<keyword evidence="1" id="KW-0175">Coiled coil</keyword>
<feature type="coiled-coil region" evidence="1">
    <location>
        <begin position="145"/>
        <end position="237"/>
    </location>
</feature>